<dbReference type="PIRSF" id="PIRSF005378">
    <property type="entry name" value="RNA3'_term_phos_cycl_euk"/>
    <property type="match status" value="1"/>
</dbReference>
<reference evidence="9 10" key="1">
    <citation type="submission" date="2019-04" db="EMBL/GenBank/DDBJ databases">
        <title>Lampropedia sp YIM MLB12 draf genome.</title>
        <authorList>
            <person name="Wang Y.-X."/>
        </authorList>
    </citation>
    <scope>NUCLEOTIDE SEQUENCE [LARGE SCALE GENOMIC DNA]</scope>
    <source>
        <strain evidence="9 10">YIM MLB12</strain>
    </source>
</reference>
<evidence type="ECO:0000313" key="10">
    <source>
        <dbReference type="Proteomes" id="UP000306236"/>
    </source>
</evidence>
<feature type="binding site" evidence="5">
    <location>
        <begin position="286"/>
        <end position="290"/>
    </location>
    <ligand>
        <name>ATP</name>
        <dbReference type="ChEBI" id="CHEBI:30616"/>
    </ligand>
</feature>
<evidence type="ECO:0000256" key="3">
    <source>
        <dbReference type="ARBA" id="ARBA00022741"/>
    </source>
</evidence>
<dbReference type="GO" id="GO:0006396">
    <property type="term" value="P:RNA processing"/>
    <property type="evidence" value="ECO:0007669"/>
    <property type="project" value="UniProtKB-UniRule"/>
</dbReference>
<dbReference type="InterPro" id="IPR017770">
    <property type="entry name" value="RNA3'_term_phos_cyc_type_1"/>
</dbReference>
<evidence type="ECO:0000256" key="1">
    <source>
        <dbReference type="ARBA" id="ARBA00009206"/>
    </source>
</evidence>
<accession>A0A4S5BMH2</accession>
<dbReference type="RefSeq" id="WP_136406404.1">
    <property type="nucleotide sequence ID" value="NZ_SSWX01000010.1"/>
</dbReference>
<comment type="function">
    <text evidence="5">Catalyzes the conversion of 3'-phosphate to a 2',3'-cyclic phosphodiester at the end of RNA. The mechanism of action of the enzyme occurs in 3 steps: (A) adenylation of the enzyme by ATP; (B) transfer of adenylate to an RNA-N3'P to produce RNA-N3'PP5'A; (C) and attack of the adjacent 2'-hydroxyl on the 3'-phosphorus in the diester linkage to produce the cyclic end product. The biological role of this enzyme is unknown but it is likely to function in some aspects of cellular RNA processing.</text>
</comment>
<evidence type="ECO:0000259" key="8">
    <source>
        <dbReference type="Pfam" id="PF05189"/>
    </source>
</evidence>
<dbReference type="InterPro" id="IPR013792">
    <property type="entry name" value="RNA3'P_cycl/enolpyr_Trfase_a/b"/>
</dbReference>
<dbReference type="SUPFAM" id="SSF52913">
    <property type="entry name" value="RNA 3'-terminal phosphate cyclase, RPTC, insert domain"/>
    <property type="match status" value="1"/>
</dbReference>
<gene>
    <name evidence="5" type="primary">rtcA</name>
    <name evidence="9" type="ORF">E8K88_09355</name>
</gene>
<proteinExistence type="inferred from homology"/>
<dbReference type="GO" id="GO:0003963">
    <property type="term" value="F:RNA-3'-phosphate cyclase activity"/>
    <property type="evidence" value="ECO:0007669"/>
    <property type="project" value="UniProtKB-UniRule"/>
</dbReference>
<comment type="catalytic activity">
    <reaction evidence="4 5">
        <text>a 3'-end 3'-phospho-ribonucleotide-RNA + ATP = a 3'-end 2',3'-cyclophospho-ribonucleotide-RNA + AMP + diphosphate</text>
        <dbReference type="Rhea" id="RHEA:23976"/>
        <dbReference type="Rhea" id="RHEA-COMP:10463"/>
        <dbReference type="Rhea" id="RHEA-COMP:10464"/>
        <dbReference type="ChEBI" id="CHEBI:30616"/>
        <dbReference type="ChEBI" id="CHEBI:33019"/>
        <dbReference type="ChEBI" id="CHEBI:83062"/>
        <dbReference type="ChEBI" id="CHEBI:83064"/>
        <dbReference type="ChEBI" id="CHEBI:456215"/>
        <dbReference type="EC" id="6.5.1.4"/>
    </reaction>
</comment>
<evidence type="ECO:0000256" key="5">
    <source>
        <dbReference type="HAMAP-Rule" id="MF_00200"/>
    </source>
</evidence>
<dbReference type="NCBIfam" id="NF003246">
    <property type="entry name" value="PRK04204.1-2"/>
    <property type="match status" value="1"/>
</dbReference>
<keyword evidence="5" id="KW-0963">Cytoplasm</keyword>
<feature type="domain" description="RNA 3'-terminal phosphate cyclase insert" evidence="8">
    <location>
        <begin position="184"/>
        <end position="273"/>
    </location>
</feature>
<dbReference type="EMBL" id="SSWX01000010">
    <property type="protein sequence ID" value="THJ33479.1"/>
    <property type="molecule type" value="Genomic_DNA"/>
</dbReference>
<dbReference type="InterPro" id="IPR000228">
    <property type="entry name" value="RNA3'_term_phos_cyc"/>
</dbReference>
<feature type="active site" description="Tele-AMP-histidine intermediate" evidence="5">
    <location>
        <position position="316"/>
    </location>
</feature>
<name>A0A4S5BMH2_9BURK</name>
<evidence type="ECO:0000256" key="6">
    <source>
        <dbReference type="NCBIfam" id="TIGR03399"/>
    </source>
</evidence>
<dbReference type="InterPro" id="IPR036553">
    <property type="entry name" value="RPTC_insert"/>
</dbReference>
<comment type="similarity">
    <text evidence="1 5">Belongs to the RNA 3'-terminal cyclase family. Type 1 subfamily.</text>
</comment>
<evidence type="ECO:0000256" key="4">
    <source>
        <dbReference type="ARBA" id="ARBA00024481"/>
    </source>
</evidence>
<evidence type="ECO:0000313" key="9">
    <source>
        <dbReference type="EMBL" id="THJ33479.1"/>
    </source>
</evidence>
<feature type="domain" description="RNA 3'-terminal phosphate cyclase" evidence="7">
    <location>
        <begin position="9"/>
        <end position="332"/>
    </location>
</feature>
<feature type="binding site" evidence="5">
    <location>
        <position position="100"/>
    </location>
    <ligand>
        <name>ATP</name>
        <dbReference type="ChEBI" id="CHEBI:30616"/>
    </ligand>
</feature>
<dbReference type="Pfam" id="PF01137">
    <property type="entry name" value="RTC"/>
    <property type="match status" value="1"/>
</dbReference>
<dbReference type="Pfam" id="PF05189">
    <property type="entry name" value="RTC_insert"/>
    <property type="match status" value="1"/>
</dbReference>
<dbReference type="AlphaFoldDB" id="A0A4S5BMH2"/>
<dbReference type="InterPro" id="IPR013791">
    <property type="entry name" value="RNA3'-term_phos_cycl_insert"/>
</dbReference>
<evidence type="ECO:0000256" key="2">
    <source>
        <dbReference type="ARBA" id="ARBA00022598"/>
    </source>
</evidence>
<dbReference type="Proteomes" id="UP000306236">
    <property type="component" value="Unassembled WGS sequence"/>
</dbReference>
<dbReference type="OrthoDB" id="9789235at2"/>
<evidence type="ECO:0000259" key="7">
    <source>
        <dbReference type="Pfam" id="PF01137"/>
    </source>
</evidence>
<organism evidence="9 10">
    <name type="scientific">Lampropedia aestuarii</name>
    <dbReference type="NCBI Taxonomy" id="2562762"/>
    <lineage>
        <taxon>Bacteria</taxon>
        <taxon>Pseudomonadati</taxon>
        <taxon>Pseudomonadota</taxon>
        <taxon>Betaproteobacteria</taxon>
        <taxon>Burkholderiales</taxon>
        <taxon>Comamonadaceae</taxon>
        <taxon>Lampropedia</taxon>
    </lineage>
</organism>
<dbReference type="InterPro" id="IPR023797">
    <property type="entry name" value="RNA3'_phos_cyclase_dom"/>
</dbReference>
<dbReference type="PANTHER" id="PTHR11096">
    <property type="entry name" value="RNA 3' TERMINAL PHOSPHATE CYCLASE"/>
    <property type="match status" value="1"/>
</dbReference>
<keyword evidence="10" id="KW-1185">Reference proteome</keyword>
<dbReference type="HAMAP" id="MF_00200">
    <property type="entry name" value="RTC"/>
    <property type="match status" value="1"/>
</dbReference>
<dbReference type="GO" id="GO:0005524">
    <property type="term" value="F:ATP binding"/>
    <property type="evidence" value="ECO:0007669"/>
    <property type="project" value="UniProtKB-KW"/>
</dbReference>
<sequence>MVEIDGASGEGGGQVLRTALALSMITGQPLQIRHIRAKRPKPGLMRQHLTCVHAAAAISGAAVTGAQLGSSELEFAPQAVRPGEYRFAMETAGSCTLVLQTIWPALMLADAPSRIHLSGGTHNPMAPCFHFVQRSYAPLLAKLGAASTLALQRMGFAPAGGGVIEALIEPASVPLTPLDLVTRGTSLGGYAESYAPGLARNIAHRELQQLGQLLGWSYEKKQLRIGPCKQHEGPGNALLVTLEYANTTQVMSRLGQKNTSAEQVASQLAKAVRRFQMREEAVLDEYLADQWALPLALAVSRSGQAAQFTCTDISLHASTNFSVIEQFLPVRFMYEQCTGKHHSYWLVRCAPCDAPLTPSGRG</sequence>
<dbReference type="Gene3D" id="3.30.360.20">
    <property type="entry name" value="RNA 3'-terminal phosphate cyclase, insert domain"/>
    <property type="match status" value="1"/>
</dbReference>
<dbReference type="SUPFAM" id="SSF55205">
    <property type="entry name" value="EPT/RTPC-like"/>
    <property type="match status" value="1"/>
</dbReference>
<dbReference type="GO" id="GO:0005737">
    <property type="term" value="C:cytoplasm"/>
    <property type="evidence" value="ECO:0007669"/>
    <property type="project" value="UniProtKB-SubCell"/>
</dbReference>
<dbReference type="PANTHER" id="PTHR11096:SF0">
    <property type="entry name" value="RNA 3'-TERMINAL PHOSPHATE CYCLASE"/>
    <property type="match status" value="1"/>
</dbReference>
<comment type="subcellular location">
    <subcellularLocation>
        <location evidence="5">Cytoplasm</location>
    </subcellularLocation>
</comment>
<dbReference type="InterPro" id="IPR037136">
    <property type="entry name" value="RNA3'_phos_cyclase_dom_sf"/>
</dbReference>
<keyword evidence="3 5" id="KW-0547">Nucleotide-binding</keyword>
<dbReference type="Gene3D" id="3.65.10.20">
    <property type="entry name" value="RNA 3'-terminal phosphate cyclase domain"/>
    <property type="match status" value="1"/>
</dbReference>
<keyword evidence="5" id="KW-0067">ATP-binding</keyword>
<protein>
    <recommendedName>
        <fullName evidence="5 6">RNA 3'-terminal phosphate cyclase</fullName>
        <shortName evidence="5">RNA cyclase</shortName>
        <shortName evidence="5">RNA-3'-phosphate cyclase</shortName>
        <ecNumber evidence="5 6">6.5.1.4</ecNumber>
    </recommendedName>
</protein>
<keyword evidence="2 5" id="KW-0436">Ligase</keyword>
<dbReference type="EC" id="6.5.1.4" evidence="5 6"/>
<dbReference type="NCBIfam" id="TIGR03399">
    <property type="entry name" value="RNA_3prim_cycl"/>
    <property type="match status" value="1"/>
</dbReference>
<comment type="caution">
    <text evidence="9">The sequence shown here is derived from an EMBL/GenBank/DDBJ whole genome shotgun (WGS) entry which is preliminary data.</text>
</comment>